<evidence type="ECO:0000313" key="8">
    <source>
        <dbReference type="EMBL" id="KAJ4397469.1"/>
    </source>
</evidence>
<evidence type="ECO:0000256" key="1">
    <source>
        <dbReference type="ARBA" id="ARBA00004141"/>
    </source>
</evidence>
<comment type="similarity">
    <text evidence="5">Belongs to the SAT4 family.</text>
</comment>
<keyword evidence="3 6" id="KW-1133">Transmembrane helix</keyword>
<dbReference type="Proteomes" id="UP001140453">
    <property type="component" value="Unassembled WGS sequence"/>
</dbReference>
<evidence type="ECO:0000256" key="2">
    <source>
        <dbReference type="ARBA" id="ARBA00022692"/>
    </source>
</evidence>
<name>A0A9W8Z602_9PEZI</name>
<keyword evidence="2 6" id="KW-0812">Transmembrane</keyword>
<reference evidence="8" key="1">
    <citation type="submission" date="2022-10" db="EMBL/GenBank/DDBJ databases">
        <title>Tapping the CABI collections for fungal endophytes: first genome assemblies for Collariella, Neodidymelliopsis, Ascochyta clinopodiicola, Didymella pomorum, Didymosphaeria variabile, Neocosmospora piperis and Neocucurbitaria cava.</title>
        <authorList>
            <person name="Hill R."/>
        </authorList>
    </citation>
    <scope>NUCLEOTIDE SEQUENCE</scope>
    <source>
        <strain evidence="8">IMI 355082</strain>
    </source>
</reference>
<dbReference type="InterPro" id="IPR049326">
    <property type="entry name" value="Rhodopsin_dom_fungi"/>
</dbReference>
<dbReference type="PANTHER" id="PTHR33048:SF93">
    <property type="entry name" value="INTEGRAL MEMBRANE PROTEIN"/>
    <property type="match status" value="1"/>
</dbReference>
<accession>A0A9W8Z602</accession>
<dbReference type="AlphaFoldDB" id="A0A9W8Z602"/>
<dbReference type="GO" id="GO:0016020">
    <property type="term" value="C:membrane"/>
    <property type="evidence" value="ECO:0007669"/>
    <property type="project" value="UniProtKB-SubCell"/>
</dbReference>
<feature type="transmembrane region" description="Helical" evidence="6">
    <location>
        <begin position="120"/>
        <end position="149"/>
    </location>
</feature>
<evidence type="ECO:0000313" key="9">
    <source>
        <dbReference type="Proteomes" id="UP001140453"/>
    </source>
</evidence>
<evidence type="ECO:0000256" key="3">
    <source>
        <dbReference type="ARBA" id="ARBA00022989"/>
    </source>
</evidence>
<sequence length="384" mass="42593">MGEITMRGPMMVGVLWMFQAIAFALVALRLYARLVVVQTYGWDDHCFNVAVLLLLLYTVLVTVSATFGVGRLQEDPEAQSDAFLFVNISQTVVSLASIFVKLSIAIFLYRLVSSNRRQKFAIAIPTIILIGFLLATVCVLWFSCTPISYNWDVTSRGEGSCNDMLQFEMLLAGGLSIPAVEVFYASFSWYLIRGLQIPKTEKVVIGTCMSIGYLSVICSVWRLIALLRMVNFTGDYATYLYNFPDLLIWHAGDIITQLICITVTVCRPLYKDWLNSVIGNVKTAVTSRISSKNSKEEASRVAKGFNFDIVALQTIGGSAVPSKTQMPGCNKEIDPGAVHVQKSWRVESNSRSTLFGLDDAESDEERILGGIVLAEVDRDVDRHS</sequence>
<proteinExistence type="inferred from homology"/>
<evidence type="ECO:0000256" key="6">
    <source>
        <dbReference type="SAM" id="Phobius"/>
    </source>
</evidence>
<feature type="transmembrane region" description="Helical" evidence="6">
    <location>
        <begin position="169"/>
        <end position="191"/>
    </location>
</feature>
<feature type="transmembrane region" description="Helical" evidence="6">
    <location>
        <begin position="12"/>
        <end position="34"/>
    </location>
</feature>
<feature type="transmembrane region" description="Helical" evidence="6">
    <location>
        <begin position="203"/>
        <end position="227"/>
    </location>
</feature>
<protein>
    <recommendedName>
        <fullName evidence="7">Rhodopsin domain-containing protein</fullName>
    </recommendedName>
</protein>
<organism evidence="8 9">
    <name type="scientific">Gnomoniopsis smithogilvyi</name>
    <dbReference type="NCBI Taxonomy" id="1191159"/>
    <lineage>
        <taxon>Eukaryota</taxon>
        <taxon>Fungi</taxon>
        <taxon>Dikarya</taxon>
        <taxon>Ascomycota</taxon>
        <taxon>Pezizomycotina</taxon>
        <taxon>Sordariomycetes</taxon>
        <taxon>Sordariomycetidae</taxon>
        <taxon>Diaporthales</taxon>
        <taxon>Gnomoniaceae</taxon>
        <taxon>Gnomoniopsis</taxon>
    </lineage>
</organism>
<feature type="transmembrane region" description="Helical" evidence="6">
    <location>
        <begin position="46"/>
        <end position="70"/>
    </location>
</feature>
<dbReference type="EMBL" id="JAPEVB010000001">
    <property type="protein sequence ID" value="KAJ4397469.1"/>
    <property type="molecule type" value="Genomic_DNA"/>
</dbReference>
<feature type="transmembrane region" description="Helical" evidence="6">
    <location>
        <begin position="82"/>
        <end position="108"/>
    </location>
</feature>
<dbReference type="Pfam" id="PF20684">
    <property type="entry name" value="Fung_rhodopsin"/>
    <property type="match status" value="1"/>
</dbReference>
<dbReference type="OrthoDB" id="3923077at2759"/>
<comment type="caution">
    <text evidence="8">The sequence shown here is derived from an EMBL/GenBank/DDBJ whole genome shotgun (WGS) entry which is preliminary data.</text>
</comment>
<evidence type="ECO:0000256" key="5">
    <source>
        <dbReference type="ARBA" id="ARBA00038359"/>
    </source>
</evidence>
<dbReference type="PANTHER" id="PTHR33048">
    <property type="entry name" value="PTH11-LIKE INTEGRAL MEMBRANE PROTEIN (AFU_ORTHOLOGUE AFUA_5G11245)"/>
    <property type="match status" value="1"/>
</dbReference>
<evidence type="ECO:0000259" key="7">
    <source>
        <dbReference type="Pfam" id="PF20684"/>
    </source>
</evidence>
<evidence type="ECO:0000256" key="4">
    <source>
        <dbReference type="ARBA" id="ARBA00023136"/>
    </source>
</evidence>
<comment type="subcellular location">
    <subcellularLocation>
        <location evidence="1">Membrane</location>
        <topology evidence="1">Multi-pass membrane protein</topology>
    </subcellularLocation>
</comment>
<feature type="domain" description="Rhodopsin" evidence="7">
    <location>
        <begin position="28"/>
        <end position="271"/>
    </location>
</feature>
<keyword evidence="4 6" id="KW-0472">Membrane</keyword>
<dbReference type="InterPro" id="IPR052337">
    <property type="entry name" value="SAT4-like"/>
</dbReference>
<keyword evidence="9" id="KW-1185">Reference proteome</keyword>
<gene>
    <name evidence="8" type="ORF">N0V93_001698</name>
</gene>